<keyword evidence="1" id="KW-1133">Transmembrane helix</keyword>
<organism evidence="2 3">
    <name type="scientific">Bacillus manliponensis</name>
    <dbReference type="NCBI Taxonomy" id="574376"/>
    <lineage>
        <taxon>Bacteria</taxon>
        <taxon>Bacillati</taxon>
        <taxon>Bacillota</taxon>
        <taxon>Bacilli</taxon>
        <taxon>Bacillales</taxon>
        <taxon>Bacillaceae</taxon>
        <taxon>Bacillus</taxon>
        <taxon>Bacillus cereus group</taxon>
    </lineage>
</organism>
<dbReference type="EMBL" id="JOTN01000001">
    <property type="protein sequence ID" value="KEK21449.1"/>
    <property type="molecule type" value="Genomic_DNA"/>
</dbReference>
<keyword evidence="1" id="KW-0472">Membrane</keyword>
<dbReference type="eggNOG" id="COG5336">
    <property type="taxonomic scope" value="Bacteria"/>
</dbReference>
<protein>
    <submittedName>
        <fullName evidence="2">Membrane protein</fullName>
    </submittedName>
</protein>
<dbReference type="Pfam" id="PF09527">
    <property type="entry name" value="ATPase_gene1"/>
    <property type="match status" value="1"/>
</dbReference>
<comment type="caution">
    <text evidence="2">The sequence shown here is derived from an EMBL/GenBank/DDBJ whole genome shotgun (WGS) entry which is preliminary data.</text>
</comment>
<keyword evidence="3" id="KW-1185">Reference proteome</keyword>
<evidence type="ECO:0000313" key="2">
    <source>
        <dbReference type="EMBL" id="KEK21449.1"/>
    </source>
</evidence>
<evidence type="ECO:0000256" key="1">
    <source>
        <dbReference type="SAM" id="Phobius"/>
    </source>
</evidence>
<dbReference type="InterPro" id="IPR032820">
    <property type="entry name" value="ATPase_put"/>
</dbReference>
<proteinExistence type="predicted"/>
<feature type="transmembrane region" description="Helical" evidence="1">
    <location>
        <begin position="43"/>
        <end position="62"/>
    </location>
</feature>
<accession>A0A073K2D6</accession>
<dbReference type="RefSeq" id="WP_034635373.1">
    <property type="nucleotide sequence ID" value="NZ_CBCSJC010000002.1"/>
</dbReference>
<dbReference type="AlphaFoldDB" id="A0A073K2D6"/>
<feature type="transmembrane region" description="Helical" evidence="1">
    <location>
        <begin position="12"/>
        <end position="31"/>
    </location>
</feature>
<dbReference type="Proteomes" id="UP000027822">
    <property type="component" value="Unassembled WGS sequence"/>
</dbReference>
<evidence type="ECO:0000313" key="3">
    <source>
        <dbReference type="Proteomes" id="UP000027822"/>
    </source>
</evidence>
<sequence length="73" mass="7959">MQNNERSPVKAYALMTGILSQLVGSILIGIFGGKWIDSQLGTFPLFLIVGLLLGLGTGIYAMTRLIRHFYSGE</sequence>
<dbReference type="STRING" id="574376.BAMA_01390"/>
<reference evidence="2 3" key="1">
    <citation type="submission" date="2014-06" db="EMBL/GenBank/DDBJ databases">
        <title>Draft genome sequence of Bacillus manliponensis JCM 15802 (MCCC 1A00708).</title>
        <authorList>
            <person name="Lai Q."/>
            <person name="Liu Y."/>
            <person name="Shao Z."/>
        </authorList>
    </citation>
    <scope>NUCLEOTIDE SEQUENCE [LARGE SCALE GENOMIC DNA]</scope>
    <source>
        <strain evidence="2 3">JCM 15802</strain>
    </source>
</reference>
<keyword evidence="1" id="KW-0812">Transmembrane</keyword>
<dbReference type="OrthoDB" id="282803at2"/>
<gene>
    <name evidence="2" type="ORF">BAMA_01390</name>
</gene>
<name>A0A073K2D6_9BACI</name>